<dbReference type="InterPro" id="IPR000988">
    <property type="entry name" value="Ribosomal_eL24-rel_N"/>
</dbReference>
<dbReference type="GO" id="GO:0003735">
    <property type="term" value="F:structural constituent of ribosome"/>
    <property type="evidence" value="ECO:0007669"/>
    <property type="project" value="InterPro"/>
</dbReference>
<dbReference type="EMBL" id="KZ989278">
    <property type="protein sequence ID" value="RKP27059.1"/>
    <property type="molecule type" value="Genomic_DNA"/>
</dbReference>
<protein>
    <submittedName>
        <fullName evidence="6">Ribosomal protein L24, isoform CRA_c</fullName>
    </submittedName>
</protein>
<feature type="region of interest" description="Disordered" evidence="4">
    <location>
        <begin position="91"/>
        <end position="127"/>
    </location>
</feature>
<comment type="similarity">
    <text evidence="1">Belongs to the eukaryotic ribosomal protein eL24 family.</text>
</comment>
<dbReference type="Gene3D" id="6.10.250.1270">
    <property type="match status" value="1"/>
</dbReference>
<evidence type="ECO:0000313" key="7">
    <source>
        <dbReference type="Proteomes" id="UP000278143"/>
    </source>
</evidence>
<keyword evidence="7" id="KW-1185">Reference proteome</keyword>
<sequence length="127" mass="14473">MKLEICSFTGYKIHPGHGILYVRSDNRSFRLIGSKAASLFLQRKNPRKIHWTVVFRRMHKKGIVEEAAKKRTRRAVKHQRAIAGTTMDAIKAKRNQKPEVRAAARAEAIKKAKADRAAKDKKKAAEK</sequence>
<evidence type="ECO:0000256" key="2">
    <source>
        <dbReference type="ARBA" id="ARBA00022980"/>
    </source>
</evidence>
<dbReference type="Pfam" id="PF01246">
    <property type="entry name" value="Ribosomal_L24e"/>
    <property type="match status" value="1"/>
</dbReference>
<dbReference type="Gene3D" id="2.30.170.20">
    <property type="entry name" value="Ribosomal protein L24e"/>
    <property type="match status" value="1"/>
</dbReference>
<organism evidence="6 7">
    <name type="scientific">Syncephalis pseudoplumigaleata</name>
    <dbReference type="NCBI Taxonomy" id="1712513"/>
    <lineage>
        <taxon>Eukaryota</taxon>
        <taxon>Fungi</taxon>
        <taxon>Fungi incertae sedis</taxon>
        <taxon>Zoopagomycota</taxon>
        <taxon>Zoopagomycotina</taxon>
        <taxon>Zoopagomycetes</taxon>
        <taxon>Zoopagales</taxon>
        <taxon>Piptocephalidaceae</taxon>
        <taxon>Syncephalis</taxon>
    </lineage>
</organism>
<dbReference type="OrthoDB" id="1727108at2759"/>
<dbReference type="FunFam" id="2.30.170.20:FF:000002">
    <property type="entry name" value="60S ribosomal protein L24"/>
    <property type="match status" value="1"/>
</dbReference>
<dbReference type="InterPro" id="IPR056366">
    <property type="entry name" value="Ribosomal_eL24"/>
</dbReference>
<evidence type="ECO:0000313" key="6">
    <source>
        <dbReference type="EMBL" id="RKP27059.1"/>
    </source>
</evidence>
<feature type="domain" description="Large ribosomal subunit protein eL24-related N-terminal" evidence="5">
    <location>
        <begin position="1"/>
        <end position="65"/>
    </location>
</feature>
<dbReference type="PANTHER" id="PTHR10792">
    <property type="entry name" value="60S RIBOSOMAL PROTEIN L24"/>
    <property type="match status" value="1"/>
</dbReference>
<dbReference type="SUPFAM" id="SSF57716">
    <property type="entry name" value="Glucocorticoid receptor-like (DNA-binding domain)"/>
    <property type="match status" value="1"/>
</dbReference>
<feature type="non-terminal residue" evidence="6">
    <location>
        <position position="127"/>
    </location>
</feature>
<dbReference type="InterPro" id="IPR023442">
    <property type="entry name" value="Ribosomal_eL24_CS"/>
</dbReference>
<dbReference type="InterPro" id="IPR038630">
    <property type="entry name" value="L24e/L24_sf"/>
</dbReference>
<feature type="compositionally biased region" description="Basic and acidic residues" evidence="4">
    <location>
        <begin position="96"/>
        <end position="127"/>
    </location>
</feature>
<dbReference type="PANTHER" id="PTHR10792:SF1">
    <property type="entry name" value="RIBOSOMAL PROTEIN L24"/>
    <property type="match status" value="1"/>
</dbReference>
<gene>
    <name evidence="6" type="ORF">SYNPS1DRAFT_27271</name>
</gene>
<evidence type="ECO:0000259" key="5">
    <source>
        <dbReference type="Pfam" id="PF01246"/>
    </source>
</evidence>
<reference evidence="7" key="1">
    <citation type="journal article" date="2018" name="Nat. Microbiol.">
        <title>Leveraging single-cell genomics to expand the fungal tree of life.</title>
        <authorList>
            <person name="Ahrendt S.R."/>
            <person name="Quandt C.A."/>
            <person name="Ciobanu D."/>
            <person name="Clum A."/>
            <person name="Salamov A."/>
            <person name="Andreopoulos B."/>
            <person name="Cheng J.F."/>
            <person name="Woyke T."/>
            <person name="Pelin A."/>
            <person name="Henrissat B."/>
            <person name="Reynolds N.K."/>
            <person name="Benny G.L."/>
            <person name="Smith M.E."/>
            <person name="James T.Y."/>
            <person name="Grigoriev I.V."/>
        </authorList>
    </citation>
    <scope>NUCLEOTIDE SEQUENCE [LARGE SCALE GENOMIC DNA]</scope>
    <source>
        <strain evidence="7">Benny S71-1</strain>
    </source>
</reference>
<dbReference type="Proteomes" id="UP000278143">
    <property type="component" value="Unassembled WGS sequence"/>
</dbReference>
<evidence type="ECO:0000256" key="1">
    <source>
        <dbReference type="ARBA" id="ARBA00005647"/>
    </source>
</evidence>
<keyword evidence="2 6" id="KW-0689">Ribosomal protein</keyword>
<evidence type="ECO:0000256" key="4">
    <source>
        <dbReference type="SAM" id="MobiDB-lite"/>
    </source>
</evidence>
<keyword evidence="3" id="KW-0687">Ribonucleoprotein</keyword>
<name>A0A4V1J223_9FUNG</name>
<proteinExistence type="inferred from homology"/>
<dbReference type="CDD" id="cd00472">
    <property type="entry name" value="Ribosomal_L24e_L24"/>
    <property type="match status" value="1"/>
</dbReference>
<dbReference type="GO" id="GO:0022625">
    <property type="term" value="C:cytosolic large ribosomal subunit"/>
    <property type="evidence" value="ECO:0007669"/>
    <property type="project" value="TreeGrafter"/>
</dbReference>
<accession>A0A4V1J223</accession>
<evidence type="ECO:0000256" key="3">
    <source>
        <dbReference type="ARBA" id="ARBA00023274"/>
    </source>
</evidence>
<dbReference type="GO" id="GO:0002181">
    <property type="term" value="P:cytoplasmic translation"/>
    <property type="evidence" value="ECO:0007669"/>
    <property type="project" value="TreeGrafter"/>
</dbReference>
<dbReference type="PROSITE" id="PS01073">
    <property type="entry name" value="RIBOSOMAL_L24E"/>
    <property type="match status" value="1"/>
</dbReference>
<dbReference type="AlphaFoldDB" id="A0A4V1J223"/>
<dbReference type="GO" id="GO:0003729">
    <property type="term" value="F:mRNA binding"/>
    <property type="evidence" value="ECO:0007669"/>
    <property type="project" value="TreeGrafter"/>
</dbReference>